<evidence type="ECO:0000313" key="3">
    <source>
        <dbReference type="EMBL" id="ORX33759.1"/>
    </source>
</evidence>
<keyword evidence="4" id="KW-1185">Reference proteome</keyword>
<evidence type="ECO:0000256" key="1">
    <source>
        <dbReference type="ARBA" id="ARBA00007764"/>
    </source>
</evidence>
<comment type="similarity">
    <text evidence="1">Belongs to the SH3BGR family.</text>
</comment>
<dbReference type="Gene3D" id="3.40.30.10">
    <property type="entry name" value="Glutaredoxin"/>
    <property type="match status" value="1"/>
</dbReference>
<dbReference type="InParanoid" id="A0A1Y1U6U1"/>
<organism evidence="3 4">
    <name type="scientific">Kockovaella imperatae</name>
    <dbReference type="NCBI Taxonomy" id="4999"/>
    <lineage>
        <taxon>Eukaryota</taxon>
        <taxon>Fungi</taxon>
        <taxon>Dikarya</taxon>
        <taxon>Basidiomycota</taxon>
        <taxon>Agaricomycotina</taxon>
        <taxon>Tremellomycetes</taxon>
        <taxon>Tremellales</taxon>
        <taxon>Cuniculitremaceae</taxon>
        <taxon>Kockovaella</taxon>
    </lineage>
</organism>
<evidence type="ECO:0000256" key="2">
    <source>
        <dbReference type="SAM" id="MobiDB-lite"/>
    </source>
</evidence>
<dbReference type="GO" id="GO:0005737">
    <property type="term" value="C:cytoplasm"/>
    <property type="evidence" value="ECO:0007669"/>
    <property type="project" value="TreeGrafter"/>
</dbReference>
<sequence>MPPPPVTIYITSLTSHPTVRSHTDLLHRALKGNKIPYEAFDLVMDEAAKTRWQRAKPAGKPIGLPGYLVGGEWMGTMEEFEEAVECGNLREFLKQDKDLAIDESSMNKSDSVTQAELDELMKGMSDGDLEALAGELDQVEPPRSVQNTASAAPSTKTDIGPSHPSSTDNAPPRLATAGLPSPSSVPLGSRVSSPDDGSTRSKSKDRKSKEDLARQMAEAGTMDSILAAMQEADGR</sequence>
<dbReference type="PANTHER" id="PTHR12232">
    <property type="entry name" value="SH3 DOMAIN-BINDING GLUTAMIC ACID-RICH-LIKE PROTEIN"/>
    <property type="match status" value="1"/>
</dbReference>
<dbReference type="InterPro" id="IPR036249">
    <property type="entry name" value="Thioredoxin-like_sf"/>
</dbReference>
<comment type="caution">
    <text evidence="3">The sequence shown here is derived from an EMBL/GenBank/DDBJ whole genome shotgun (WGS) entry which is preliminary data.</text>
</comment>
<dbReference type="RefSeq" id="XP_021868058.1">
    <property type="nucleotide sequence ID" value="XM_022017118.1"/>
</dbReference>
<dbReference type="AlphaFoldDB" id="A0A1Y1U6U1"/>
<proteinExistence type="inferred from homology"/>
<dbReference type="EMBL" id="NBSH01000017">
    <property type="protein sequence ID" value="ORX33759.1"/>
    <property type="molecule type" value="Genomic_DNA"/>
</dbReference>
<dbReference type="SUPFAM" id="SSF52833">
    <property type="entry name" value="Thioredoxin-like"/>
    <property type="match status" value="1"/>
</dbReference>
<name>A0A1Y1U6U1_9TREE</name>
<protein>
    <submittedName>
        <fullName evidence="3">Uncharacterized protein</fullName>
    </submittedName>
</protein>
<gene>
    <name evidence="3" type="ORF">BD324DRAFT_638473</name>
</gene>
<evidence type="ECO:0000313" key="4">
    <source>
        <dbReference type="Proteomes" id="UP000193218"/>
    </source>
</evidence>
<dbReference type="GeneID" id="33558927"/>
<feature type="compositionally biased region" description="Polar residues" evidence="2">
    <location>
        <begin position="144"/>
        <end position="169"/>
    </location>
</feature>
<dbReference type="PANTHER" id="PTHR12232:SF0">
    <property type="entry name" value="THIOREDOXIN DOMAIN-CONTAINING PROTEIN"/>
    <property type="match status" value="1"/>
</dbReference>
<dbReference type="InterPro" id="IPR006993">
    <property type="entry name" value="Glut_rich_SH3-bd"/>
</dbReference>
<dbReference type="Pfam" id="PF04908">
    <property type="entry name" value="SH3BGR"/>
    <property type="match status" value="1"/>
</dbReference>
<feature type="region of interest" description="Disordered" evidence="2">
    <location>
        <begin position="137"/>
        <end position="222"/>
    </location>
</feature>
<dbReference type="PROSITE" id="PS51354">
    <property type="entry name" value="GLUTAREDOXIN_2"/>
    <property type="match status" value="1"/>
</dbReference>
<accession>A0A1Y1U6U1</accession>
<dbReference type="InterPro" id="IPR051033">
    <property type="entry name" value="SH3BGR"/>
</dbReference>
<dbReference type="OrthoDB" id="9932926at2759"/>
<reference evidence="3 4" key="1">
    <citation type="submission" date="2017-03" db="EMBL/GenBank/DDBJ databases">
        <title>Widespread Adenine N6-methylation of Active Genes in Fungi.</title>
        <authorList>
            <consortium name="DOE Joint Genome Institute"/>
            <person name="Mondo S.J."/>
            <person name="Dannebaum R.O."/>
            <person name="Kuo R.C."/>
            <person name="Louie K.B."/>
            <person name="Bewick A.J."/>
            <person name="Labutti K."/>
            <person name="Haridas S."/>
            <person name="Kuo A."/>
            <person name="Salamov A."/>
            <person name="Ahrendt S.R."/>
            <person name="Lau R."/>
            <person name="Bowen B.P."/>
            <person name="Lipzen A."/>
            <person name="Sullivan W."/>
            <person name="Andreopoulos W.B."/>
            <person name="Clum A."/>
            <person name="Lindquist E."/>
            <person name="Daum C."/>
            <person name="Northen T.R."/>
            <person name="Ramamoorthy G."/>
            <person name="Schmitz R.J."/>
            <person name="Gryganskyi A."/>
            <person name="Culley D."/>
            <person name="Magnuson J."/>
            <person name="James T.Y."/>
            <person name="O'Malley M.A."/>
            <person name="Stajich J.E."/>
            <person name="Spatafora J.W."/>
            <person name="Visel A."/>
            <person name="Grigoriev I.V."/>
        </authorList>
    </citation>
    <scope>NUCLEOTIDE SEQUENCE [LARGE SCALE GENOMIC DNA]</scope>
    <source>
        <strain evidence="3 4">NRRL Y-17943</strain>
    </source>
</reference>
<dbReference type="Proteomes" id="UP000193218">
    <property type="component" value="Unassembled WGS sequence"/>
</dbReference>
<feature type="compositionally biased region" description="Low complexity" evidence="2">
    <location>
        <begin position="178"/>
        <end position="196"/>
    </location>
</feature>